<organism evidence="2 3">
    <name type="scientific">Colletotrichum melonis</name>
    <dbReference type="NCBI Taxonomy" id="1209925"/>
    <lineage>
        <taxon>Eukaryota</taxon>
        <taxon>Fungi</taxon>
        <taxon>Dikarya</taxon>
        <taxon>Ascomycota</taxon>
        <taxon>Pezizomycotina</taxon>
        <taxon>Sordariomycetes</taxon>
        <taxon>Hypocreomycetidae</taxon>
        <taxon>Glomerellales</taxon>
        <taxon>Glomerellaceae</taxon>
        <taxon>Colletotrichum</taxon>
        <taxon>Colletotrichum acutatum species complex</taxon>
    </lineage>
</organism>
<sequence length="151" mass="16139">MVFRMRSSLTPAGFVSPSVVLSRKSSAHLRANVQASMANQTHRWNVLIGFGSSESSWPEQHLNLDSACTSIGCADTSKISRQSSKSEFPFGQLRCLLIMPSGLGSGLASSWMIPLPPQQETSQSLLFPSAGPVSARKSHPPPVSQIISGCL</sequence>
<name>A0AAI9XG35_9PEZI</name>
<reference evidence="2 3" key="1">
    <citation type="submission" date="2016-10" db="EMBL/GenBank/DDBJ databases">
        <title>The genome sequence of Colletotrichum fioriniae PJ7.</title>
        <authorList>
            <person name="Baroncelli R."/>
        </authorList>
    </citation>
    <scope>NUCLEOTIDE SEQUENCE [LARGE SCALE GENOMIC DNA]</scope>
    <source>
        <strain evidence="2">Col 31</strain>
    </source>
</reference>
<accession>A0AAI9XG35</accession>
<feature type="region of interest" description="Disordered" evidence="1">
    <location>
        <begin position="129"/>
        <end position="151"/>
    </location>
</feature>
<proteinExistence type="predicted"/>
<gene>
    <name evidence="2" type="ORF">CMEL01_09542</name>
</gene>
<dbReference type="AlphaFoldDB" id="A0AAI9XG35"/>
<keyword evidence="3" id="KW-1185">Reference proteome</keyword>
<dbReference type="EMBL" id="MLGG01000079">
    <property type="protein sequence ID" value="KAK1447703.1"/>
    <property type="molecule type" value="Genomic_DNA"/>
</dbReference>
<protein>
    <submittedName>
        <fullName evidence="2">Uncharacterized protein</fullName>
    </submittedName>
</protein>
<comment type="caution">
    <text evidence="2">The sequence shown here is derived from an EMBL/GenBank/DDBJ whole genome shotgun (WGS) entry which is preliminary data.</text>
</comment>
<evidence type="ECO:0000256" key="1">
    <source>
        <dbReference type="SAM" id="MobiDB-lite"/>
    </source>
</evidence>
<evidence type="ECO:0000313" key="2">
    <source>
        <dbReference type="EMBL" id="KAK1447703.1"/>
    </source>
</evidence>
<evidence type="ECO:0000313" key="3">
    <source>
        <dbReference type="Proteomes" id="UP001239795"/>
    </source>
</evidence>
<dbReference type="Proteomes" id="UP001239795">
    <property type="component" value="Unassembled WGS sequence"/>
</dbReference>